<keyword evidence="1 7" id="KW-0645">Protease</keyword>
<sequence>MLYIKRILMILEVYFHPMSRRRNNAQTVITVFCTLLQLVYSKSVGDECNFGNGTKGFCVGIKDCQEAIKLLNVKKTLNVCSYINEYPVVCCNDTKIVATRGVKSLKYCQEYQIMKLPQTKYVGGGKDCRPKEFPHMAALGFDNNNEIIWGCGGSLISLKFVLTAAHCLDNLEYGPVKHVRLGDLNLKSDEDDAEVQDFFVTKTYKHPQYKRPSKYHDIALVELDRDAKVTDYVKIACLNVIDIPKDNVYITIGWGLLSFHGTPANILQKVHVREVNNSACNSFYEVHQRLYNSGIVESTQICAGEPGKDTCKGDSGGPLQIRNRNYLKAYDIHGVTSFGKACLLTNSPGVYTRVSYYIDWIESIVWP</sequence>
<evidence type="ECO:0000256" key="5">
    <source>
        <dbReference type="ARBA" id="ARBA00023157"/>
    </source>
</evidence>
<dbReference type="Proteomes" id="UP000695000">
    <property type="component" value="Unplaced"/>
</dbReference>
<dbReference type="Gene3D" id="2.40.10.10">
    <property type="entry name" value="Trypsin-like serine proteases"/>
    <property type="match status" value="1"/>
</dbReference>
<evidence type="ECO:0000256" key="6">
    <source>
        <dbReference type="ARBA" id="ARBA00024195"/>
    </source>
</evidence>
<feature type="domain" description="Clip" evidence="10">
    <location>
        <begin position="47"/>
        <end position="91"/>
    </location>
</feature>
<dbReference type="PROSITE" id="PS51888">
    <property type="entry name" value="CLIP"/>
    <property type="match status" value="1"/>
</dbReference>
<comment type="similarity">
    <text evidence="6">Belongs to the peptidase S1 family. CLIP subfamily.</text>
</comment>
<dbReference type="PANTHER" id="PTHR24258:SF136">
    <property type="entry name" value="GH06673P-RELATED"/>
    <property type="match status" value="1"/>
</dbReference>
<dbReference type="PANTHER" id="PTHR24258">
    <property type="entry name" value="SERINE PROTEASE-RELATED"/>
    <property type="match status" value="1"/>
</dbReference>
<dbReference type="RefSeq" id="XP_017786637.1">
    <property type="nucleotide sequence ID" value="XM_017931148.1"/>
</dbReference>
<dbReference type="InterPro" id="IPR001314">
    <property type="entry name" value="Peptidase_S1A"/>
</dbReference>
<organism evidence="11 12">
    <name type="scientific">Nicrophorus vespilloides</name>
    <name type="common">Boreal carrion beetle</name>
    <dbReference type="NCBI Taxonomy" id="110193"/>
    <lineage>
        <taxon>Eukaryota</taxon>
        <taxon>Metazoa</taxon>
        <taxon>Ecdysozoa</taxon>
        <taxon>Arthropoda</taxon>
        <taxon>Hexapoda</taxon>
        <taxon>Insecta</taxon>
        <taxon>Pterygota</taxon>
        <taxon>Neoptera</taxon>
        <taxon>Endopterygota</taxon>
        <taxon>Coleoptera</taxon>
        <taxon>Polyphaga</taxon>
        <taxon>Staphyliniformia</taxon>
        <taxon>Silphidae</taxon>
        <taxon>Nicrophorinae</taxon>
        <taxon>Nicrophorus</taxon>
    </lineage>
</organism>
<keyword evidence="5" id="KW-1015">Disulfide bond</keyword>
<dbReference type="InterPro" id="IPR009003">
    <property type="entry name" value="Peptidase_S1_PA"/>
</dbReference>
<reference evidence="12" key="1">
    <citation type="submission" date="2025-08" db="UniProtKB">
        <authorList>
            <consortium name="RefSeq"/>
        </authorList>
    </citation>
    <scope>IDENTIFICATION</scope>
    <source>
        <tissue evidence="12">Whole Larva</tissue>
    </source>
</reference>
<dbReference type="PROSITE" id="PS50240">
    <property type="entry name" value="TRYPSIN_DOM"/>
    <property type="match status" value="1"/>
</dbReference>
<dbReference type="InterPro" id="IPR038565">
    <property type="entry name" value="CLIP_sf"/>
</dbReference>
<keyword evidence="3 7" id="KW-0378">Hydrolase</keyword>
<dbReference type="PRINTS" id="PR00722">
    <property type="entry name" value="CHYMOTRYPSIN"/>
</dbReference>
<evidence type="ECO:0000313" key="11">
    <source>
        <dbReference type="Proteomes" id="UP000695000"/>
    </source>
</evidence>
<dbReference type="InterPro" id="IPR022700">
    <property type="entry name" value="CLIP"/>
</dbReference>
<evidence type="ECO:0000259" key="9">
    <source>
        <dbReference type="PROSITE" id="PS50240"/>
    </source>
</evidence>
<gene>
    <name evidence="12" type="primary">LOC108569560</name>
</gene>
<evidence type="ECO:0000256" key="7">
    <source>
        <dbReference type="RuleBase" id="RU363034"/>
    </source>
</evidence>
<feature type="chain" id="PRO_5045745392" evidence="8">
    <location>
        <begin position="42"/>
        <end position="367"/>
    </location>
</feature>
<evidence type="ECO:0000256" key="1">
    <source>
        <dbReference type="ARBA" id="ARBA00022670"/>
    </source>
</evidence>
<accession>A0ABM1NII7</accession>
<dbReference type="SUPFAM" id="SSF50494">
    <property type="entry name" value="Trypsin-like serine proteases"/>
    <property type="match status" value="1"/>
</dbReference>
<dbReference type="InterPro" id="IPR043504">
    <property type="entry name" value="Peptidase_S1_PA_chymotrypsin"/>
</dbReference>
<dbReference type="Gene3D" id="3.30.1640.30">
    <property type="match status" value="1"/>
</dbReference>
<dbReference type="InterPro" id="IPR033116">
    <property type="entry name" value="TRYPSIN_SER"/>
</dbReference>
<keyword evidence="2 8" id="KW-0732">Signal</keyword>
<proteinExistence type="inferred from homology"/>
<keyword evidence="11" id="KW-1185">Reference proteome</keyword>
<evidence type="ECO:0000256" key="2">
    <source>
        <dbReference type="ARBA" id="ARBA00022729"/>
    </source>
</evidence>
<evidence type="ECO:0000313" key="12">
    <source>
        <dbReference type="RefSeq" id="XP_017786637.1"/>
    </source>
</evidence>
<dbReference type="PROSITE" id="PS00134">
    <property type="entry name" value="TRYPSIN_HIS"/>
    <property type="match status" value="1"/>
</dbReference>
<dbReference type="PROSITE" id="PS00135">
    <property type="entry name" value="TRYPSIN_SER"/>
    <property type="match status" value="1"/>
</dbReference>
<dbReference type="CDD" id="cd00190">
    <property type="entry name" value="Tryp_SPc"/>
    <property type="match status" value="1"/>
</dbReference>
<evidence type="ECO:0000256" key="3">
    <source>
        <dbReference type="ARBA" id="ARBA00022801"/>
    </source>
</evidence>
<evidence type="ECO:0000256" key="8">
    <source>
        <dbReference type="SAM" id="SignalP"/>
    </source>
</evidence>
<name>A0ABM1NII7_NICVS</name>
<dbReference type="Pfam" id="PF00089">
    <property type="entry name" value="Trypsin"/>
    <property type="match status" value="1"/>
</dbReference>
<keyword evidence="4 7" id="KW-0720">Serine protease</keyword>
<feature type="signal peptide" evidence="8">
    <location>
        <begin position="1"/>
        <end position="41"/>
    </location>
</feature>
<evidence type="ECO:0000256" key="4">
    <source>
        <dbReference type="ARBA" id="ARBA00022825"/>
    </source>
</evidence>
<dbReference type="SMART" id="SM00020">
    <property type="entry name" value="Tryp_SPc"/>
    <property type="match status" value="1"/>
</dbReference>
<dbReference type="GeneID" id="108569560"/>
<feature type="domain" description="Peptidase S1" evidence="9">
    <location>
        <begin position="121"/>
        <end position="366"/>
    </location>
</feature>
<dbReference type="InterPro" id="IPR001254">
    <property type="entry name" value="Trypsin_dom"/>
</dbReference>
<protein>
    <submittedName>
        <fullName evidence="12">Venom protease-like</fullName>
    </submittedName>
</protein>
<dbReference type="InterPro" id="IPR018114">
    <property type="entry name" value="TRYPSIN_HIS"/>
</dbReference>
<evidence type="ECO:0000259" key="10">
    <source>
        <dbReference type="PROSITE" id="PS51888"/>
    </source>
</evidence>